<comment type="caution">
    <text evidence="1">The sequence shown here is derived from an EMBL/GenBank/DDBJ whole genome shotgun (WGS) entry which is preliminary data.</text>
</comment>
<feature type="non-terminal residue" evidence="1">
    <location>
        <position position="1"/>
    </location>
</feature>
<protein>
    <submittedName>
        <fullName evidence="1">14176_t:CDS:1</fullName>
    </submittedName>
</protein>
<accession>A0ACA9RGF3</accession>
<evidence type="ECO:0000313" key="1">
    <source>
        <dbReference type="EMBL" id="CAG8791792.1"/>
    </source>
</evidence>
<reference evidence="1" key="1">
    <citation type="submission" date="2021-06" db="EMBL/GenBank/DDBJ databases">
        <authorList>
            <person name="Kallberg Y."/>
            <person name="Tangrot J."/>
            <person name="Rosling A."/>
        </authorList>
    </citation>
    <scope>NUCLEOTIDE SEQUENCE</scope>
    <source>
        <strain evidence="1">MA461A</strain>
    </source>
</reference>
<sequence length="178" mass="19651">LKSELGVEVIFTHSTEEEIFSAEDKKSGEAIEKNDVESIRKLIEERKLGTNTCDEYGNTALHYASQNGYLEIIDILLENGAEVNSEEKNKLTPLHAAISNNHKEIAKKLLGKGANPKARDSSGNSPLHFAAEQNNLELLKLVVGPEVDINDINAKNKYDWSVLHSAASGIINKKEKEN</sequence>
<proteinExistence type="predicted"/>
<gene>
    <name evidence="1" type="ORF">RPERSI_LOCUS19291</name>
</gene>
<organism evidence="1 2">
    <name type="scientific">Racocetra persica</name>
    <dbReference type="NCBI Taxonomy" id="160502"/>
    <lineage>
        <taxon>Eukaryota</taxon>
        <taxon>Fungi</taxon>
        <taxon>Fungi incertae sedis</taxon>
        <taxon>Mucoromycota</taxon>
        <taxon>Glomeromycotina</taxon>
        <taxon>Glomeromycetes</taxon>
        <taxon>Diversisporales</taxon>
        <taxon>Gigasporaceae</taxon>
        <taxon>Racocetra</taxon>
    </lineage>
</organism>
<evidence type="ECO:0000313" key="2">
    <source>
        <dbReference type="Proteomes" id="UP000789920"/>
    </source>
</evidence>
<dbReference type="Proteomes" id="UP000789920">
    <property type="component" value="Unassembled WGS sequence"/>
</dbReference>
<keyword evidence="2" id="KW-1185">Reference proteome</keyword>
<dbReference type="EMBL" id="CAJVQC010052611">
    <property type="protein sequence ID" value="CAG8791792.1"/>
    <property type="molecule type" value="Genomic_DNA"/>
</dbReference>
<name>A0ACA9RGF3_9GLOM</name>